<dbReference type="PROSITE" id="PS50911">
    <property type="entry name" value="CHAP"/>
    <property type="match status" value="1"/>
</dbReference>
<gene>
    <name evidence="4" type="ORF">DWX20_04380</name>
</gene>
<dbReference type="InterPro" id="IPR038765">
    <property type="entry name" value="Papain-like_cys_pep_sf"/>
</dbReference>
<protein>
    <submittedName>
        <fullName evidence="4">CHAP domain-containing protein</fullName>
    </submittedName>
</protein>
<evidence type="ECO:0000313" key="5">
    <source>
        <dbReference type="Proteomes" id="UP000284731"/>
    </source>
</evidence>
<feature type="coiled-coil region" evidence="1">
    <location>
        <begin position="218"/>
        <end position="245"/>
    </location>
</feature>
<dbReference type="Gene3D" id="3.90.1720.10">
    <property type="entry name" value="endopeptidase domain like (from Nostoc punctiforme)"/>
    <property type="match status" value="1"/>
</dbReference>
<dbReference type="InterPro" id="IPR032179">
    <property type="entry name" value="Cry22Aa_Ig-like"/>
</dbReference>
<evidence type="ECO:0000259" key="3">
    <source>
        <dbReference type="PROSITE" id="PS50911"/>
    </source>
</evidence>
<proteinExistence type="predicted"/>
<evidence type="ECO:0000256" key="2">
    <source>
        <dbReference type="SAM" id="SignalP"/>
    </source>
</evidence>
<dbReference type="EMBL" id="QRWX01000002">
    <property type="protein sequence ID" value="RGT56050.1"/>
    <property type="molecule type" value="Genomic_DNA"/>
</dbReference>
<accession>A0A412PF16</accession>
<keyword evidence="1" id="KW-0175">Coiled coil</keyword>
<organism evidence="4 5">
    <name type="scientific">Solobacterium moorei</name>
    <dbReference type="NCBI Taxonomy" id="102148"/>
    <lineage>
        <taxon>Bacteria</taxon>
        <taxon>Bacillati</taxon>
        <taxon>Bacillota</taxon>
        <taxon>Erysipelotrichia</taxon>
        <taxon>Erysipelotrichales</taxon>
        <taxon>Erysipelotrichaceae</taxon>
        <taxon>Solobacterium</taxon>
    </lineage>
</organism>
<sequence length="391" mass="42600">MFNKKNKKTSLVAVAYIATVLLGGYASVQHVYADNTAPTIDTEVLPVIEVSSADLNPQETIKHSILQERSQSLTDMDYKNIDMGKTKLILEGFDRNLTGIQQATARVTLVNKDTDDKTLGYSFIQKVLIKVVTSTAPVIKLKSDSVTVNNGDTWNASNYISYINDDSGVLPALTITGNVDMSTDGNYTVLYTVVDTTGNKSFAQLNVTVKTPQEVIDNKIEEERKAKENEKIQAAKQALENSSNSSAFISSAQLLADADEVWKAYAKAGLITDHETGDTGNNYSFSQCTWWVYIRRHQLGLTAGSLMGNGNQWANTARSLGYSVSNTPMVGDVMVFAAGQEGSDGYYGHVAIVEGITTDGSVITSECGASRNGQPYSRVISNPSRFEYIHY</sequence>
<dbReference type="InterPro" id="IPR013783">
    <property type="entry name" value="Ig-like_fold"/>
</dbReference>
<dbReference type="Pfam" id="PF16403">
    <property type="entry name" value="Bact_surface_Ig-like"/>
    <property type="match status" value="1"/>
</dbReference>
<comment type="caution">
    <text evidence="4">The sequence shown here is derived from an EMBL/GenBank/DDBJ whole genome shotgun (WGS) entry which is preliminary data.</text>
</comment>
<dbReference type="Proteomes" id="UP000284731">
    <property type="component" value="Unassembled WGS sequence"/>
</dbReference>
<keyword evidence="2" id="KW-0732">Signal</keyword>
<dbReference type="AlphaFoldDB" id="A0A412PF16"/>
<feature type="domain" description="Peptidase C51" evidence="3">
    <location>
        <begin position="263"/>
        <end position="390"/>
    </location>
</feature>
<feature type="chain" id="PRO_5019337535" evidence="2">
    <location>
        <begin position="34"/>
        <end position="391"/>
    </location>
</feature>
<dbReference type="SUPFAM" id="SSF54001">
    <property type="entry name" value="Cysteine proteinases"/>
    <property type="match status" value="1"/>
</dbReference>
<dbReference type="Pfam" id="PF05257">
    <property type="entry name" value="CHAP"/>
    <property type="match status" value="1"/>
</dbReference>
<feature type="signal peptide" evidence="2">
    <location>
        <begin position="1"/>
        <end position="33"/>
    </location>
</feature>
<reference evidence="4 5" key="1">
    <citation type="submission" date="2018-08" db="EMBL/GenBank/DDBJ databases">
        <title>A genome reference for cultivated species of the human gut microbiota.</title>
        <authorList>
            <person name="Zou Y."/>
            <person name="Xue W."/>
            <person name="Luo G."/>
        </authorList>
    </citation>
    <scope>NUCLEOTIDE SEQUENCE [LARGE SCALE GENOMIC DNA]</scope>
    <source>
        <strain evidence="4 5">AF18-46</strain>
    </source>
</reference>
<dbReference type="Gene3D" id="2.60.40.10">
    <property type="entry name" value="Immunoglobulins"/>
    <property type="match status" value="1"/>
</dbReference>
<evidence type="ECO:0000313" key="4">
    <source>
        <dbReference type="EMBL" id="RGT56050.1"/>
    </source>
</evidence>
<dbReference type="InterPro" id="IPR009148">
    <property type="entry name" value="PcsB-like"/>
</dbReference>
<name>A0A412PF16_9FIRM</name>
<dbReference type="PRINTS" id="PR01852">
    <property type="entry name" value="SIBAPROTEIN"/>
</dbReference>
<evidence type="ECO:0000256" key="1">
    <source>
        <dbReference type="SAM" id="Coils"/>
    </source>
</evidence>
<dbReference type="InterPro" id="IPR007921">
    <property type="entry name" value="CHAP_dom"/>
</dbReference>
<dbReference type="RefSeq" id="WP_118764624.1">
    <property type="nucleotide sequence ID" value="NZ_CABJCF010000002.1"/>
</dbReference>